<reference evidence="13 14" key="1">
    <citation type="submission" date="2019-04" db="EMBL/GenBank/DDBJ databases">
        <title>Friends and foes A comparative genomics study of 23 Aspergillus species from section Flavi.</title>
        <authorList>
            <consortium name="DOE Joint Genome Institute"/>
            <person name="Kjaerbolling I."/>
            <person name="Vesth T."/>
            <person name="Frisvad J.C."/>
            <person name="Nybo J.L."/>
            <person name="Theobald S."/>
            <person name="Kildgaard S."/>
            <person name="Isbrandt T."/>
            <person name="Kuo A."/>
            <person name="Sato A."/>
            <person name="Lyhne E.K."/>
            <person name="Kogle M.E."/>
            <person name="Wiebenga A."/>
            <person name="Kun R.S."/>
            <person name="Lubbers R.J."/>
            <person name="Makela M.R."/>
            <person name="Barry K."/>
            <person name="Chovatia M."/>
            <person name="Clum A."/>
            <person name="Daum C."/>
            <person name="Haridas S."/>
            <person name="He G."/>
            <person name="LaButti K."/>
            <person name="Lipzen A."/>
            <person name="Mondo S."/>
            <person name="Riley R."/>
            <person name="Salamov A."/>
            <person name="Simmons B.A."/>
            <person name="Magnuson J.K."/>
            <person name="Henrissat B."/>
            <person name="Mortensen U.H."/>
            <person name="Larsen T.O."/>
            <person name="Devries R.P."/>
            <person name="Grigoriev I.V."/>
            <person name="Machida M."/>
            <person name="Baker S.E."/>
            <person name="Andersen M.R."/>
        </authorList>
    </citation>
    <scope>NUCLEOTIDE SEQUENCE [LARGE SCALE GENOMIC DNA]</scope>
    <source>
        <strain evidence="13 14">CBS 151.66</strain>
    </source>
</reference>
<dbReference type="OrthoDB" id="1658288at2759"/>
<evidence type="ECO:0000259" key="12">
    <source>
        <dbReference type="PROSITE" id="PS00498"/>
    </source>
</evidence>
<dbReference type="Pfam" id="PF00264">
    <property type="entry name" value="Tyrosinase"/>
    <property type="match status" value="1"/>
</dbReference>
<proteinExistence type="inferred from homology"/>
<evidence type="ECO:0000313" key="14">
    <source>
        <dbReference type="Proteomes" id="UP000326565"/>
    </source>
</evidence>
<evidence type="ECO:0000256" key="7">
    <source>
        <dbReference type="ARBA" id="ARBA00023033"/>
    </source>
</evidence>
<dbReference type="PRINTS" id="PR00092">
    <property type="entry name" value="TYROSINASE"/>
</dbReference>
<evidence type="ECO:0000313" key="13">
    <source>
        <dbReference type="EMBL" id="KAB8073399.1"/>
    </source>
</evidence>
<evidence type="ECO:0000259" key="11">
    <source>
        <dbReference type="PROSITE" id="PS00497"/>
    </source>
</evidence>
<comment type="catalytic activity">
    <reaction evidence="9">
        <text>2 L-dopa + O2 = 2 L-dopaquinone + 2 H2O</text>
        <dbReference type="Rhea" id="RHEA:34287"/>
        <dbReference type="ChEBI" id="CHEBI:15377"/>
        <dbReference type="ChEBI" id="CHEBI:15379"/>
        <dbReference type="ChEBI" id="CHEBI:57504"/>
        <dbReference type="ChEBI" id="CHEBI:57924"/>
        <dbReference type="EC" id="1.14.18.1"/>
    </reaction>
</comment>
<evidence type="ECO:0000256" key="9">
    <source>
        <dbReference type="ARBA" id="ARBA00048233"/>
    </source>
</evidence>
<comment type="similarity">
    <text evidence="2">Belongs to the tyrosinase family.</text>
</comment>
<dbReference type="InterPro" id="IPR050316">
    <property type="entry name" value="Tyrosinase/Hemocyanin"/>
</dbReference>
<keyword evidence="7" id="KW-0503">Monooxygenase</keyword>
<dbReference type="Gene3D" id="2.60.310.20">
    <property type="match status" value="1"/>
</dbReference>
<evidence type="ECO:0000256" key="10">
    <source>
        <dbReference type="ARBA" id="ARBA00048881"/>
    </source>
</evidence>
<feature type="domain" description="Tyrosinase copper-binding" evidence="12">
    <location>
        <begin position="329"/>
        <end position="340"/>
    </location>
</feature>
<evidence type="ECO:0000256" key="4">
    <source>
        <dbReference type="ARBA" id="ARBA00022723"/>
    </source>
</evidence>
<dbReference type="GO" id="GO:0004503">
    <property type="term" value="F:tyrosinase activity"/>
    <property type="evidence" value="ECO:0007669"/>
    <property type="project" value="UniProtKB-EC"/>
</dbReference>
<keyword evidence="4" id="KW-0479">Metal-binding</keyword>
<dbReference type="GO" id="GO:0046872">
    <property type="term" value="F:metal ion binding"/>
    <property type="evidence" value="ECO:0007669"/>
    <property type="project" value="UniProtKB-KW"/>
</dbReference>
<dbReference type="PANTHER" id="PTHR11474">
    <property type="entry name" value="TYROSINASE FAMILY MEMBER"/>
    <property type="match status" value="1"/>
</dbReference>
<accession>A0A5N5WYK3</accession>
<dbReference type="PANTHER" id="PTHR11474:SF76">
    <property type="entry name" value="SHKT DOMAIN-CONTAINING PROTEIN"/>
    <property type="match status" value="1"/>
</dbReference>
<dbReference type="PROSITE" id="PS00497">
    <property type="entry name" value="TYROSINASE_1"/>
    <property type="match status" value="1"/>
</dbReference>
<dbReference type="Pfam" id="PF18132">
    <property type="entry name" value="Tyrosinase_C"/>
    <property type="match status" value="1"/>
</dbReference>
<name>A0A5N5WYK3_9EURO</name>
<dbReference type="EMBL" id="ML732227">
    <property type="protein sequence ID" value="KAB8073399.1"/>
    <property type="molecule type" value="Genomic_DNA"/>
</dbReference>
<evidence type="ECO:0000256" key="2">
    <source>
        <dbReference type="ARBA" id="ARBA00009928"/>
    </source>
</evidence>
<gene>
    <name evidence="13" type="ORF">BDV29DRAFT_136726</name>
</gene>
<sequence length="618" mass="71046">MSDNKYPITGIPIPTGETTPARKEIATLAISDDRQDQIQVSLFIRAVRKLQEKNPVENKLSYYQIAGIHGYPIVPWDGVPGGYYCPHNTFTFPTWHRPYMLLYEQCLYNIMKDEIIPDIQNNNAAKKEWTQAMEKWRLPYWDWAIPQVDYGKGQEKLGVPKIVDDSKVWILKLGGHDKEEIPNPLYKFSNKINSQDVRVGDETKMKGFVMNWNNNKYNNWIGTSRYGDPTQKTWEQGVENNAKVTEAFGKHDWKQQGAKSIAHEVFRILTENYFQSYGTFSSTRYYNQIQPKPKEWSSLEQIHNKIHLWTGGTAALEGHMAQVPVSAFDPIFWMHHCNVDRLFAIWQYLNPSKWFDGTWQDVINPSPVDPSQKTLTPFHTTTASQDIYSSNDARYCEPLGYTYPELLKTNNEQLLQDLRKKYGKEVTQLKEATMGEEKLLPGIKDKCFEDYIINVEYERYALDGEPYIIDFYVKGKDRPGKIGETRHLGSVYNFAAPVLSDCPNCSEQKEIGVKSKAQVPITLPMCNLALDPDYPDIENLLPVHIGVQLQNELFWTVSTLAGQERKVDGLCVTVYRGTAQYPTDVSLDVFPDHYDCLLWSDERNQLQTGDALRALSAT</sequence>
<dbReference type="InterPro" id="IPR002227">
    <property type="entry name" value="Tyrosinase_Cu-bd"/>
</dbReference>
<dbReference type="Proteomes" id="UP000326565">
    <property type="component" value="Unassembled WGS sequence"/>
</dbReference>
<keyword evidence="6" id="KW-0186">Copper</keyword>
<dbReference type="EC" id="1.14.18.1" evidence="3"/>
<comment type="catalytic activity">
    <reaction evidence="10">
        <text>L-tyrosine + O2 = L-dopaquinone + H2O</text>
        <dbReference type="Rhea" id="RHEA:18117"/>
        <dbReference type="ChEBI" id="CHEBI:15377"/>
        <dbReference type="ChEBI" id="CHEBI:15379"/>
        <dbReference type="ChEBI" id="CHEBI:57924"/>
        <dbReference type="ChEBI" id="CHEBI:58315"/>
        <dbReference type="EC" id="1.14.18.1"/>
    </reaction>
</comment>
<comment type="cofactor">
    <cofactor evidence="1">
        <name>Cu(2+)</name>
        <dbReference type="ChEBI" id="CHEBI:29036"/>
    </cofactor>
</comment>
<keyword evidence="14" id="KW-1185">Reference proteome</keyword>
<evidence type="ECO:0000256" key="3">
    <source>
        <dbReference type="ARBA" id="ARBA00011906"/>
    </source>
</evidence>
<organism evidence="13 14">
    <name type="scientific">Aspergillus leporis</name>
    <dbReference type="NCBI Taxonomy" id="41062"/>
    <lineage>
        <taxon>Eukaryota</taxon>
        <taxon>Fungi</taxon>
        <taxon>Dikarya</taxon>
        <taxon>Ascomycota</taxon>
        <taxon>Pezizomycotina</taxon>
        <taxon>Eurotiomycetes</taxon>
        <taxon>Eurotiomycetidae</taxon>
        <taxon>Eurotiales</taxon>
        <taxon>Aspergillaceae</taxon>
        <taxon>Aspergillus</taxon>
        <taxon>Aspergillus subgen. Circumdati</taxon>
    </lineage>
</organism>
<evidence type="ECO:0000256" key="6">
    <source>
        <dbReference type="ARBA" id="ARBA00023008"/>
    </source>
</evidence>
<protein>
    <recommendedName>
        <fullName evidence="3">tyrosinase</fullName>
        <ecNumber evidence="3">1.14.18.1</ecNumber>
    </recommendedName>
</protein>
<dbReference type="Gene3D" id="1.10.1280.10">
    <property type="entry name" value="Di-copper center containing domain from catechol oxidase"/>
    <property type="match status" value="1"/>
</dbReference>
<evidence type="ECO:0000256" key="5">
    <source>
        <dbReference type="ARBA" id="ARBA00023002"/>
    </source>
</evidence>
<keyword evidence="8" id="KW-0470">Melanin biosynthesis</keyword>
<dbReference type="SUPFAM" id="SSF48056">
    <property type="entry name" value="Di-copper centre-containing domain"/>
    <property type="match status" value="1"/>
</dbReference>
<dbReference type="PROSITE" id="PS00498">
    <property type="entry name" value="TYROSINASE_2"/>
    <property type="match status" value="1"/>
</dbReference>
<dbReference type="InterPro" id="IPR041640">
    <property type="entry name" value="Tyrosinase_C"/>
</dbReference>
<keyword evidence="5" id="KW-0560">Oxidoreductase</keyword>
<dbReference type="AlphaFoldDB" id="A0A5N5WYK3"/>
<evidence type="ECO:0000256" key="8">
    <source>
        <dbReference type="ARBA" id="ARBA00023101"/>
    </source>
</evidence>
<dbReference type="GO" id="GO:0042438">
    <property type="term" value="P:melanin biosynthetic process"/>
    <property type="evidence" value="ECO:0007669"/>
    <property type="project" value="UniProtKB-KW"/>
</dbReference>
<dbReference type="InterPro" id="IPR008922">
    <property type="entry name" value="Di-copper_centre_dom_sf"/>
</dbReference>
<feature type="domain" description="Tyrosinase copper-binding" evidence="11">
    <location>
        <begin position="87"/>
        <end position="104"/>
    </location>
</feature>
<evidence type="ECO:0000256" key="1">
    <source>
        <dbReference type="ARBA" id="ARBA00001973"/>
    </source>
</evidence>